<protein>
    <recommendedName>
        <fullName evidence="9">Protein-export membrane protein SecG</fullName>
    </recommendedName>
</protein>
<name>A0A4D6Y8P3_9GAMM</name>
<sequence length="109" mass="12676">MYLFFLIFFIVISISLIFLILLQPAKGPNNTVHSNLKNNIKCFNSIGTNTLITNIIRIFSCLFLVISIILCNINSRKIDSDLFWKDDYKKTVEKNHFSNKKMLHSDIPH</sequence>
<evidence type="ECO:0000256" key="7">
    <source>
        <dbReference type="ARBA" id="ARBA00023010"/>
    </source>
</evidence>
<evidence type="ECO:0000256" key="9">
    <source>
        <dbReference type="RuleBase" id="RU365087"/>
    </source>
</evidence>
<evidence type="ECO:0000313" key="11">
    <source>
        <dbReference type="Proteomes" id="UP000298585"/>
    </source>
</evidence>
<comment type="function">
    <text evidence="9">Involved in protein export. Participates in an early event of protein translocation.</text>
</comment>
<evidence type="ECO:0000256" key="3">
    <source>
        <dbReference type="ARBA" id="ARBA00022448"/>
    </source>
</evidence>
<keyword evidence="6 9" id="KW-1133">Transmembrane helix</keyword>
<dbReference type="OrthoDB" id="6554596at2"/>
<evidence type="ECO:0000313" key="10">
    <source>
        <dbReference type="EMBL" id="QCI25582.1"/>
    </source>
</evidence>
<organism evidence="10 11">
    <name type="scientific">Buchnera aphidicola</name>
    <name type="common">Sitobion avenae</name>
    <dbReference type="NCBI Taxonomy" id="571428"/>
    <lineage>
        <taxon>Bacteria</taxon>
        <taxon>Pseudomonadati</taxon>
        <taxon>Pseudomonadota</taxon>
        <taxon>Gammaproteobacteria</taxon>
        <taxon>Enterobacterales</taxon>
        <taxon>Erwiniaceae</taxon>
        <taxon>Buchnera</taxon>
    </lineage>
</organism>
<keyword evidence="5 9" id="KW-0653">Protein transport</keyword>
<feature type="transmembrane region" description="Helical" evidence="9">
    <location>
        <begin position="46"/>
        <end position="70"/>
    </location>
</feature>
<comment type="similarity">
    <text evidence="2 9">Belongs to the SecG family.</text>
</comment>
<keyword evidence="7 9" id="KW-0811">Translocation</keyword>
<proteinExistence type="inferred from homology"/>
<dbReference type="GO" id="GO:0009306">
    <property type="term" value="P:protein secretion"/>
    <property type="evidence" value="ECO:0007669"/>
    <property type="project" value="UniProtKB-UniRule"/>
</dbReference>
<dbReference type="InterPro" id="IPR004692">
    <property type="entry name" value="SecG"/>
</dbReference>
<dbReference type="RefSeq" id="WP_158338547.1">
    <property type="nucleotide sequence ID" value="NZ_CP034855.1"/>
</dbReference>
<gene>
    <name evidence="10" type="primary">secG</name>
    <name evidence="10" type="ORF">D9V77_01890</name>
</gene>
<evidence type="ECO:0000256" key="1">
    <source>
        <dbReference type="ARBA" id="ARBA00004141"/>
    </source>
</evidence>
<evidence type="ECO:0000256" key="8">
    <source>
        <dbReference type="ARBA" id="ARBA00023136"/>
    </source>
</evidence>
<accession>A0A4D6Y8P3</accession>
<dbReference type="PRINTS" id="PR01651">
    <property type="entry name" value="SECGEXPORT"/>
</dbReference>
<comment type="subcellular location">
    <subcellularLocation>
        <location evidence="9">Cell membrane</location>
        <topology evidence="9">Multi-pass membrane protein</topology>
    </subcellularLocation>
    <subcellularLocation>
        <location evidence="1">Membrane</location>
        <topology evidence="1">Multi-pass membrane protein</topology>
    </subcellularLocation>
</comment>
<evidence type="ECO:0000256" key="2">
    <source>
        <dbReference type="ARBA" id="ARBA00008445"/>
    </source>
</evidence>
<keyword evidence="4 9" id="KW-0812">Transmembrane</keyword>
<dbReference type="GO" id="GO:0005886">
    <property type="term" value="C:plasma membrane"/>
    <property type="evidence" value="ECO:0007669"/>
    <property type="project" value="UniProtKB-SubCell"/>
</dbReference>
<evidence type="ECO:0000256" key="4">
    <source>
        <dbReference type="ARBA" id="ARBA00022692"/>
    </source>
</evidence>
<dbReference type="EMBL" id="CP034855">
    <property type="protein sequence ID" value="QCI25582.1"/>
    <property type="molecule type" value="Genomic_DNA"/>
</dbReference>
<keyword evidence="9" id="KW-1003">Cell membrane</keyword>
<dbReference type="Proteomes" id="UP000298585">
    <property type="component" value="Chromosome"/>
</dbReference>
<evidence type="ECO:0000256" key="5">
    <source>
        <dbReference type="ARBA" id="ARBA00022927"/>
    </source>
</evidence>
<reference evidence="10 11" key="2">
    <citation type="submission" date="2019-05" db="EMBL/GenBank/DDBJ databases">
        <title>Genome evolution of the obligate endosymbiont Buchnera aphidicola.</title>
        <authorList>
            <person name="Moran N.A."/>
        </authorList>
    </citation>
    <scope>NUCLEOTIDE SEQUENCE [LARGE SCALE GENOMIC DNA]</scope>
    <source>
        <strain evidence="10 11">Sav</strain>
    </source>
</reference>
<dbReference type="AlphaFoldDB" id="A0A4D6Y8P3"/>
<keyword evidence="8 9" id="KW-0472">Membrane</keyword>
<dbReference type="Pfam" id="PF03840">
    <property type="entry name" value="SecG"/>
    <property type="match status" value="1"/>
</dbReference>
<keyword evidence="3 9" id="KW-0813">Transport</keyword>
<dbReference type="GO" id="GO:0015450">
    <property type="term" value="F:protein-transporting ATPase activity"/>
    <property type="evidence" value="ECO:0007669"/>
    <property type="project" value="UniProtKB-UniRule"/>
</dbReference>
<dbReference type="NCBIfam" id="TIGR00810">
    <property type="entry name" value="secG"/>
    <property type="match status" value="1"/>
</dbReference>
<feature type="transmembrane region" description="Helical" evidence="9">
    <location>
        <begin position="6"/>
        <end position="25"/>
    </location>
</feature>
<reference evidence="10 11" key="1">
    <citation type="submission" date="2018-12" db="EMBL/GenBank/DDBJ databases">
        <authorList>
            <person name="Chong R.A."/>
        </authorList>
    </citation>
    <scope>NUCLEOTIDE SEQUENCE [LARGE SCALE GENOMIC DNA]</scope>
    <source>
        <strain evidence="10 11">Sav</strain>
    </source>
</reference>
<evidence type="ECO:0000256" key="6">
    <source>
        <dbReference type="ARBA" id="ARBA00022989"/>
    </source>
</evidence>